<reference evidence="5 6" key="1">
    <citation type="submission" date="2021-05" db="EMBL/GenBank/DDBJ databases">
        <title>A Polyphasic approach of four new species of the genus Ohtaekwangia: Ohtaekwangia histidinii sp. nov., Ohtaekwangia cretensis sp. nov., Ohtaekwangia indiensis sp. nov., Ohtaekwangia reichenbachii sp. nov. from diverse environment.</title>
        <authorList>
            <person name="Octaviana S."/>
        </authorList>
    </citation>
    <scope>NUCLEOTIDE SEQUENCE [LARGE SCALE GENOMIC DNA]</scope>
    <source>
        <strain evidence="5 6">PWU20</strain>
    </source>
</reference>
<keyword evidence="3 5" id="KW-0378">Hydrolase</keyword>
<evidence type="ECO:0000256" key="2">
    <source>
        <dbReference type="ARBA" id="ARBA00022487"/>
    </source>
</evidence>
<name>A0ABS5VUZ9_9BACT</name>
<sequence>MADLINPYNPPFFLFNAHLETIYPALFRRVSIASFRRERISTPDNDFLDLDWLTNNTKKLVVIQHGLEGNSYRAYIKGMAKAFYKNGFDILAWNYRGCSQEMNRQLRFYHSGATDDLHTVIEHALAKKQYDEIFLIGFSLGGNITLKYLGERQVVPQIKRVAVFSVPLHLESSCTKISLPSNKIYSQRFVVSLKKKIVIKAHLMSGLDTQKLRSINTLIDFDDAYTAPLHGFKNAVDYYSKCSSIFFLDNIQIPTLIVNTKNDPFLSMECFPFDLLRQHPYVKLEMPLRGGHVGFTQINSNGLYWSEQRALDWIQHER</sequence>
<dbReference type="PIRSF" id="PIRSF005211">
    <property type="entry name" value="Ab_hydro_YheT"/>
    <property type="match status" value="1"/>
</dbReference>
<keyword evidence="6" id="KW-1185">Reference proteome</keyword>
<accession>A0ABS5VUZ9</accession>
<dbReference type="RefSeq" id="WP_254155211.1">
    <property type="nucleotide sequence ID" value="NZ_JAHESD010000050.1"/>
</dbReference>
<dbReference type="InterPro" id="IPR000073">
    <property type="entry name" value="AB_hydrolase_1"/>
</dbReference>
<dbReference type="PANTHER" id="PTHR10794:SF94">
    <property type="entry name" value="ESTERASE YHET-RELATED"/>
    <property type="match status" value="1"/>
</dbReference>
<evidence type="ECO:0000259" key="4">
    <source>
        <dbReference type="Pfam" id="PF00561"/>
    </source>
</evidence>
<protein>
    <submittedName>
        <fullName evidence="5">Alpha/beta fold hydrolase</fullName>
    </submittedName>
</protein>
<dbReference type="EMBL" id="JAHESD010000050">
    <property type="protein sequence ID" value="MBT1705257.1"/>
    <property type="molecule type" value="Genomic_DNA"/>
</dbReference>
<dbReference type="InterPro" id="IPR050960">
    <property type="entry name" value="AB_hydrolase_4_sf"/>
</dbReference>
<dbReference type="GO" id="GO:0016787">
    <property type="term" value="F:hydrolase activity"/>
    <property type="evidence" value="ECO:0007669"/>
    <property type="project" value="UniProtKB-KW"/>
</dbReference>
<comment type="caution">
    <text evidence="5">The sequence shown here is derived from an EMBL/GenBank/DDBJ whole genome shotgun (WGS) entry which is preliminary data.</text>
</comment>
<comment type="similarity">
    <text evidence="1">Belongs to the AB hydrolase superfamily. AB hydrolase 4 family.</text>
</comment>
<dbReference type="PROSITE" id="PS01133">
    <property type="entry name" value="UPF0017"/>
    <property type="match status" value="1"/>
</dbReference>
<dbReference type="Proteomes" id="UP000772618">
    <property type="component" value="Unassembled WGS sequence"/>
</dbReference>
<dbReference type="Gene3D" id="3.40.50.1820">
    <property type="entry name" value="alpha/beta hydrolase"/>
    <property type="match status" value="1"/>
</dbReference>
<dbReference type="InterPro" id="IPR012020">
    <property type="entry name" value="ABHD4"/>
</dbReference>
<dbReference type="SUPFAM" id="SSF53474">
    <property type="entry name" value="alpha/beta-Hydrolases"/>
    <property type="match status" value="1"/>
</dbReference>
<proteinExistence type="inferred from homology"/>
<organism evidence="5 6">
    <name type="scientific">Chryseosolibacter indicus</name>
    <dbReference type="NCBI Taxonomy" id="2782351"/>
    <lineage>
        <taxon>Bacteria</taxon>
        <taxon>Pseudomonadati</taxon>
        <taxon>Bacteroidota</taxon>
        <taxon>Cytophagia</taxon>
        <taxon>Cytophagales</taxon>
        <taxon>Chryseotaleaceae</taxon>
        <taxon>Chryseosolibacter</taxon>
    </lineage>
</organism>
<evidence type="ECO:0000313" key="5">
    <source>
        <dbReference type="EMBL" id="MBT1705257.1"/>
    </source>
</evidence>
<feature type="domain" description="AB hydrolase-1" evidence="4">
    <location>
        <begin position="60"/>
        <end position="266"/>
    </location>
</feature>
<evidence type="ECO:0000256" key="1">
    <source>
        <dbReference type="ARBA" id="ARBA00010884"/>
    </source>
</evidence>
<gene>
    <name evidence="5" type="ORF">KK060_18330</name>
</gene>
<dbReference type="InterPro" id="IPR000952">
    <property type="entry name" value="AB_hydrolase_4_CS"/>
</dbReference>
<dbReference type="Pfam" id="PF00561">
    <property type="entry name" value="Abhydrolase_1"/>
    <property type="match status" value="1"/>
</dbReference>
<evidence type="ECO:0000256" key="3">
    <source>
        <dbReference type="ARBA" id="ARBA00022801"/>
    </source>
</evidence>
<keyword evidence="2" id="KW-0719">Serine esterase</keyword>
<dbReference type="InterPro" id="IPR029058">
    <property type="entry name" value="AB_hydrolase_fold"/>
</dbReference>
<dbReference type="PANTHER" id="PTHR10794">
    <property type="entry name" value="ABHYDROLASE DOMAIN-CONTAINING PROTEIN"/>
    <property type="match status" value="1"/>
</dbReference>
<evidence type="ECO:0000313" key="6">
    <source>
        <dbReference type="Proteomes" id="UP000772618"/>
    </source>
</evidence>